<dbReference type="OrthoDB" id="3247158at2759"/>
<dbReference type="InterPro" id="IPR036855">
    <property type="entry name" value="Znf_CCCH_sf"/>
</dbReference>
<feature type="region of interest" description="Disordered" evidence="5">
    <location>
        <begin position="289"/>
        <end position="317"/>
    </location>
</feature>
<feature type="domain" description="C3H1-type" evidence="6">
    <location>
        <begin position="173"/>
        <end position="200"/>
    </location>
</feature>
<evidence type="ECO:0000256" key="5">
    <source>
        <dbReference type="SAM" id="MobiDB-lite"/>
    </source>
</evidence>
<dbReference type="Gene3D" id="4.10.1000.10">
    <property type="entry name" value="Zinc finger, CCCH-type"/>
    <property type="match status" value="1"/>
</dbReference>
<dbReference type="PROSITE" id="PS50103">
    <property type="entry name" value="ZF_C3H1"/>
    <property type="match status" value="1"/>
</dbReference>
<dbReference type="AlphaFoldDB" id="A0A3S4ZW84"/>
<proteinExistence type="predicted"/>
<feature type="compositionally biased region" description="Low complexity" evidence="5">
    <location>
        <begin position="293"/>
        <end position="304"/>
    </location>
</feature>
<dbReference type="Pfam" id="PF14608">
    <property type="entry name" value="zf-CCCH_2"/>
    <property type="match status" value="2"/>
</dbReference>
<evidence type="ECO:0000256" key="3">
    <source>
        <dbReference type="ARBA" id="ARBA00022833"/>
    </source>
</evidence>
<dbReference type="Proteomes" id="UP000784294">
    <property type="component" value="Unassembled WGS sequence"/>
</dbReference>
<keyword evidence="8" id="KW-1185">Reference proteome</keyword>
<comment type="caution">
    <text evidence="7">The sequence shown here is derived from an EMBL/GenBank/DDBJ whole genome shotgun (WGS) entry which is preliminary data.</text>
</comment>
<evidence type="ECO:0000256" key="4">
    <source>
        <dbReference type="PROSITE-ProRule" id="PRU00723"/>
    </source>
</evidence>
<keyword evidence="1 4" id="KW-0479">Metal-binding</keyword>
<keyword evidence="3 4" id="KW-0862">Zinc</keyword>
<protein>
    <recommendedName>
        <fullName evidence="6">C3H1-type domain-containing protein</fullName>
    </recommendedName>
</protein>
<dbReference type="GO" id="GO:0008270">
    <property type="term" value="F:zinc ion binding"/>
    <property type="evidence" value="ECO:0007669"/>
    <property type="project" value="UniProtKB-KW"/>
</dbReference>
<dbReference type="InterPro" id="IPR000571">
    <property type="entry name" value="Znf_CCCH"/>
</dbReference>
<evidence type="ECO:0000259" key="6">
    <source>
        <dbReference type="PROSITE" id="PS50103"/>
    </source>
</evidence>
<evidence type="ECO:0000256" key="1">
    <source>
        <dbReference type="ARBA" id="ARBA00022723"/>
    </source>
</evidence>
<evidence type="ECO:0000313" key="8">
    <source>
        <dbReference type="Proteomes" id="UP000784294"/>
    </source>
</evidence>
<evidence type="ECO:0000256" key="2">
    <source>
        <dbReference type="ARBA" id="ARBA00022771"/>
    </source>
</evidence>
<reference evidence="7" key="1">
    <citation type="submission" date="2018-11" db="EMBL/GenBank/DDBJ databases">
        <authorList>
            <consortium name="Pathogen Informatics"/>
        </authorList>
    </citation>
    <scope>NUCLEOTIDE SEQUENCE</scope>
</reference>
<evidence type="ECO:0000313" key="7">
    <source>
        <dbReference type="EMBL" id="VEL21472.1"/>
    </source>
</evidence>
<dbReference type="SMART" id="SM00356">
    <property type="entry name" value="ZnF_C3H1"/>
    <property type="match status" value="2"/>
</dbReference>
<dbReference type="SUPFAM" id="SSF90229">
    <property type="entry name" value="CCCH zinc finger"/>
    <property type="match status" value="1"/>
</dbReference>
<sequence length="344" mass="37077">MLPASISSSSHLATPVVTASATASGLLASSSLSALEPLSHPALETTFSGFHQKPMKHDDVVPISVTCPQKPHQQFHNYTHSDNSSICESTQCLPFNWTSGSRLAGCWPAPSSTGRSLGDSPDRQLHTPHSVSPVGCSNSAGSVTRPPLAKWRRACSFYLRGHCKKEDCEFAHDLSKVTCKFWEAGECFKGDTCPFLHGYPVEQINDSNGGFPQPDTSSACWTACVSPASSSIGRLDDMAELPPPGNVDELNASSSLISLSCDQSQSHIFGHMMYPSTSVAQNFNNPSTILSNHSHYTQSNQTQHQHQHNKPGTRSYSGPFGIRSGGFGCSRQIPIFDLMIQPSI</sequence>
<gene>
    <name evidence="7" type="ORF">PXEA_LOCUS14912</name>
</gene>
<organism evidence="7 8">
    <name type="scientific">Protopolystoma xenopodis</name>
    <dbReference type="NCBI Taxonomy" id="117903"/>
    <lineage>
        <taxon>Eukaryota</taxon>
        <taxon>Metazoa</taxon>
        <taxon>Spiralia</taxon>
        <taxon>Lophotrochozoa</taxon>
        <taxon>Platyhelminthes</taxon>
        <taxon>Monogenea</taxon>
        <taxon>Polyopisthocotylea</taxon>
        <taxon>Polystomatidea</taxon>
        <taxon>Polystomatidae</taxon>
        <taxon>Protopolystoma</taxon>
    </lineage>
</organism>
<feature type="zinc finger region" description="C3H1-type" evidence="4">
    <location>
        <begin position="173"/>
        <end position="200"/>
    </location>
</feature>
<name>A0A3S4ZW84_9PLAT</name>
<keyword evidence="2 4" id="KW-0863">Zinc-finger</keyword>
<dbReference type="EMBL" id="CAAALY010051497">
    <property type="protein sequence ID" value="VEL21472.1"/>
    <property type="molecule type" value="Genomic_DNA"/>
</dbReference>
<accession>A0A3S4ZW84</accession>